<gene>
    <name evidence="1" type="ORF">GCM10022267_07650</name>
</gene>
<accession>A0ABP7A358</accession>
<sequence>MLKSLFEAAVGALRDVEHAWNLLADAENIAPAVVEDVVMYPTVGVRLAKALHDIAGAAPSWREAGVLHTVAAAAAVRGGLECTISVPVVHGAVMLPTVGQWQLPSTGFPAGQAELSIGGGEVTVAHGGTFLRARDHRVSAGGRTLAITFEDLDPHREFTTPVAPAPLDAVEREEWAKLLDEAWHLLTRWHPGCADELAAGLRALIPLGAGTSVFAASSSNAFGGIAMSAKATATQLAEALVHEIQHSKLNALVDLVDLTTTEPGWVYAPWRDDPRGLVGLLHGIYAFTAVVEFWHVQRDLVPPSEARRAWFSFALRRAQVRAAVDSLRGNTRLTDLGRAFVAAASVRLSVCETAPVPDDLAGTVADLLAEHRAVWRMHHLRPEPADVVVLADAWMRDAPCPGRARSEVVPGGTTAARPRSVLLEMRALAPDRFERAVSLESAEAMFARGERGSAAAAYARRVRRDPRDVDAWIGLGLASQVAALLDQPATVRAVHACVTARTGAPPAPEELAAWMTAS</sequence>
<name>A0ABP7A358_9PSEU</name>
<dbReference type="RefSeq" id="WP_346127650.1">
    <property type="nucleotide sequence ID" value="NZ_BAABBE010000002.1"/>
</dbReference>
<dbReference type="EMBL" id="BAABBE010000002">
    <property type="protein sequence ID" value="GAA3624020.1"/>
    <property type="molecule type" value="Genomic_DNA"/>
</dbReference>
<evidence type="ECO:0000313" key="1">
    <source>
        <dbReference type="EMBL" id="GAA3624020.1"/>
    </source>
</evidence>
<evidence type="ECO:0000313" key="2">
    <source>
        <dbReference type="Proteomes" id="UP001500711"/>
    </source>
</evidence>
<dbReference type="NCBIfam" id="TIGR04267">
    <property type="entry name" value="mod_HExxH"/>
    <property type="match status" value="1"/>
</dbReference>
<comment type="caution">
    <text evidence="1">The sequence shown here is derived from an EMBL/GenBank/DDBJ whole genome shotgun (WGS) entry which is preliminary data.</text>
</comment>
<keyword evidence="2" id="KW-1185">Reference proteome</keyword>
<organism evidence="1 2">
    <name type="scientific">Lentzea roselyniae</name>
    <dbReference type="NCBI Taxonomy" id="531940"/>
    <lineage>
        <taxon>Bacteria</taxon>
        <taxon>Bacillati</taxon>
        <taxon>Actinomycetota</taxon>
        <taxon>Actinomycetes</taxon>
        <taxon>Pseudonocardiales</taxon>
        <taxon>Pseudonocardiaceae</taxon>
        <taxon>Lentzea</taxon>
    </lineage>
</organism>
<proteinExistence type="predicted"/>
<dbReference type="InterPro" id="IPR026337">
    <property type="entry name" value="AKG_HExxH"/>
</dbReference>
<reference evidence="2" key="1">
    <citation type="journal article" date="2019" name="Int. J. Syst. Evol. Microbiol.">
        <title>The Global Catalogue of Microorganisms (GCM) 10K type strain sequencing project: providing services to taxonomists for standard genome sequencing and annotation.</title>
        <authorList>
            <consortium name="The Broad Institute Genomics Platform"/>
            <consortium name="The Broad Institute Genome Sequencing Center for Infectious Disease"/>
            <person name="Wu L."/>
            <person name="Ma J."/>
        </authorList>
    </citation>
    <scope>NUCLEOTIDE SEQUENCE [LARGE SCALE GENOMIC DNA]</scope>
    <source>
        <strain evidence="2">JCM 17494</strain>
    </source>
</reference>
<dbReference type="Proteomes" id="UP001500711">
    <property type="component" value="Unassembled WGS sequence"/>
</dbReference>
<protein>
    <submittedName>
        <fullName evidence="1">HEXXH motif domain-containing protein</fullName>
    </submittedName>
</protein>